<evidence type="ECO:0000313" key="2">
    <source>
        <dbReference type="EMBL" id="SHH34370.1"/>
    </source>
</evidence>
<organism evidence="2 3">
    <name type="scientific">Jatrophihabitans endophyticus</name>
    <dbReference type="NCBI Taxonomy" id="1206085"/>
    <lineage>
        <taxon>Bacteria</taxon>
        <taxon>Bacillati</taxon>
        <taxon>Actinomycetota</taxon>
        <taxon>Actinomycetes</taxon>
        <taxon>Jatrophihabitantales</taxon>
        <taxon>Jatrophihabitantaceae</taxon>
        <taxon>Jatrophihabitans</taxon>
    </lineage>
</organism>
<protein>
    <submittedName>
        <fullName evidence="2">Uncharacterized protein</fullName>
    </submittedName>
</protein>
<dbReference type="Proteomes" id="UP000186132">
    <property type="component" value="Unassembled WGS sequence"/>
</dbReference>
<reference evidence="2 3" key="1">
    <citation type="submission" date="2016-11" db="EMBL/GenBank/DDBJ databases">
        <authorList>
            <person name="Jaros S."/>
            <person name="Januszkiewicz K."/>
            <person name="Wedrychowicz H."/>
        </authorList>
    </citation>
    <scope>NUCLEOTIDE SEQUENCE [LARGE SCALE GENOMIC DNA]</scope>
    <source>
        <strain evidence="2 3">DSM 45627</strain>
    </source>
</reference>
<proteinExistence type="predicted"/>
<evidence type="ECO:0000313" key="3">
    <source>
        <dbReference type="Proteomes" id="UP000186132"/>
    </source>
</evidence>
<sequence>MTAGIAIAGRRHLRRHPETGLAELRTASLPTGRTR</sequence>
<evidence type="ECO:0000256" key="1">
    <source>
        <dbReference type="SAM" id="MobiDB-lite"/>
    </source>
</evidence>
<feature type="region of interest" description="Disordered" evidence="1">
    <location>
        <begin position="1"/>
        <end position="35"/>
    </location>
</feature>
<keyword evidence="3" id="KW-1185">Reference proteome</keyword>
<dbReference type="EMBL" id="FQVU01000005">
    <property type="protein sequence ID" value="SHH34370.1"/>
    <property type="molecule type" value="Genomic_DNA"/>
</dbReference>
<name>A0A1M5S7E8_9ACTN</name>
<dbReference type="AlphaFoldDB" id="A0A1M5S7E8"/>
<accession>A0A1M5S7E8</accession>
<gene>
    <name evidence="2" type="ORF">SAMN05443575_3758</name>
</gene>